<evidence type="ECO:0000256" key="1">
    <source>
        <dbReference type="ARBA" id="ARBA00001971"/>
    </source>
</evidence>
<comment type="cofactor">
    <cofactor evidence="1 15">
        <name>heme</name>
        <dbReference type="ChEBI" id="CHEBI:30413"/>
    </cofactor>
</comment>
<dbReference type="InterPro" id="IPR002401">
    <property type="entry name" value="Cyt_P450_E_grp-I"/>
</dbReference>
<keyword evidence="12 16" id="KW-0503">Monooxygenase</keyword>
<keyword evidence="6 15" id="KW-0349">Heme</keyword>
<dbReference type="Pfam" id="PF00067">
    <property type="entry name" value="p450"/>
    <property type="match status" value="1"/>
</dbReference>
<evidence type="ECO:0000256" key="14">
    <source>
        <dbReference type="ARBA" id="ARBA00047827"/>
    </source>
</evidence>
<name>A0A5E4R1T2_9NEOP</name>
<evidence type="ECO:0000256" key="13">
    <source>
        <dbReference type="ARBA" id="ARBA00023136"/>
    </source>
</evidence>
<keyword evidence="18" id="KW-1185">Reference proteome</keyword>
<proteinExistence type="inferred from homology"/>
<protein>
    <recommendedName>
        <fullName evidence="5">unspecific monooxygenase</fullName>
        <ecNumber evidence="5">1.14.14.1</ecNumber>
    </recommendedName>
</protein>
<dbReference type="SUPFAM" id="SSF48264">
    <property type="entry name" value="Cytochrome P450"/>
    <property type="match status" value="1"/>
</dbReference>
<dbReference type="GO" id="GO:0005506">
    <property type="term" value="F:iron ion binding"/>
    <property type="evidence" value="ECO:0007669"/>
    <property type="project" value="InterPro"/>
</dbReference>
<dbReference type="GO" id="GO:0016712">
    <property type="term" value="F:oxidoreductase activity, acting on paired donors, with incorporation or reduction of molecular oxygen, reduced flavin or flavoprotein as one donor, and incorporation of one atom of oxygen"/>
    <property type="evidence" value="ECO:0007669"/>
    <property type="project" value="UniProtKB-EC"/>
</dbReference>
<comment type="catalytic activity">
    <reaction evidence="14">
        <text>an organic molecule + reduced [NADPH--hemoprotein reductase] + O2 = an alcohol + oxidized [NADPH--hemoprotein reductase] + H2O + H(+)</text>
        <dbReference type="Rhea" id="RHEA:17149"/>
        <dbReference type="Rhea" id="RHEA-COMP:11964"/>
        <dbReference type="Rhea" id="RHEA-COMP:11965"/>
        <dbReference type="ChEBI" id="CHEBI:15377"/>
        <dbReference type="ChEBI" id="CHEBI:15378"/>
        <dbReference type="ChEBI" id="CHEBI:15379"/>
        <dbReference type="ChEBI" id="CHEBI:30879"/>
        <dbReference type="ChEBI" id="CHEBI:57618"/>
        <dbReference type="ChEBI" id="CHEBI:58210"/>
        <dbReference type="ChEBI" id="CHEBI:142491"/>
        <dbReference type="EC" id="1.14.14.1"/>
    </reaction>
</comment>
<dbReference type="InterPro" id="IPR036396">
    <property type="entry name" value="Cyt_P450_sf"/>
</dbReference>
<keyword evidence="7 15" id="KW-0479">Metal-binding</keyword>
<sequence length="511" mass="57826">MIFIVLALCALITLYLYGTRNHSYWKKRGVVYENPLPFVGNDLKQILMLRNITDISADLYFKFPNERVVGSYRGSRPVLIVRDPEIIKRILVTDFNYFYPRGLNSHKSVIEPMLRNLFFADGDIWRLLRQRLTPAFSSGKLRAMFPLIAERAELLQTRVLGHASGGGGVVDARDLMARYTTDFIGACGFGLDTDALQDDNSEFRNLGKKIFAFDIKRFFLDVLKECFPNLLKNIKLLAGIERHVIHLLNLVLRQRNYKPSGRNDFIDLLIKCQEQGTIVDDSIEKFKDDGTPETARLEMDVELMAAQMFVFFAAGFETSSSATSFTLNELAHNPRVQARAQEEVDRVLAKYDNKLTYDAVKEMTYLEWTLKEGMRVFPSLGFLIRECARKYTFKELGFSVDEGVRIIIPVQALHNDPQYFDEPAEFRPERFGPDSFSEKNKYVYLPFGAGPRACIGERLGLMQSVAGLAAVLAQCSVSPAPRAPRTPLSHPASGITQNVVGGVPLVFTTRN</sequence>
<evidence type="ECO:0000256" key="6">
    <source>
        <dbReference type="ARBA" id="ARBA00022617"/>
    </source>
</evidence>
<evidence type="ECO:0000313" key="17">
    <source>
        <dbReference type="EMBL" id="VVD04285.1"/>
    </source>
</evidence>
<evidence type="ECO:0000256" key="2">
    <source>
        <dbReference type="ARBA" id="ARBA00004174"/>
    </source>
</evidence>
<dbReference type="PRINTS" id="PR00385">
    <property type="entry name" value="P450"/>
</dbReference>
<evidence type="ECO:0000256" key="4">
    <source>
        <dbReference type="ARBA" id="ARBA00010617"/>
    </source>
</evidence>
<dbReference type="PROSITE" id="PS00086">
    <property type="entry name" value="CYTOCHROME_P450"/>
    <property type="match status" value="1"/>
</dbReference>
<dbReference type="PANTHER" id="PTHR24292">
    <property type="entry name" value="CYTOCHROME P450"/>
    <property type="match status" value="1"/>
</dbReference>
<organism evidence="17 18">
    <name type="scientific">Leptidea sinapis</name>
    <dbReference type="NCBI Taxonomy" id="189913"/>
    <lineage>
        <taxon>Eukaryota</taxon>
        <taxon>Metazoa</taxon>
        <taxon>Ecdysozoa</taxon>
        <taxon>Arthropoda</taxon>
        <taxon>Hexapoda</taxon>
        <taxon>Insecta</taxon>
        <taxon>Pterygota</taxon>
        <taxon>Neoptera</taxon>
        <taxon>Endopterygota</taxon>
        <taxon>Lepidoptera</taxon>
        <taxon>Glossata</taxon>
        <taxon>Ditrysia</taxon>
        <taxon>Papilionoidea</taxon>
        <taxon>Pieridae</taxon>
        <taxon>Dismorphiinae</taxon>
        <taxon>Leptidea</taxon>
    </lineage>
</organism>
<evidence type="ECO:0000256" key="15">
    <source>
        <dbReference type="PIRSR" id="PIRSR602401-1"/>
    </source>
</evidence>
<gene>
    <name evidence="17" type="ORF">LSINAPIS_LOCUS14076</name>
</gene>
<keyword evidence="9" id="KW-0492">Microsome</keyword>
<evidence type="ECO:0000256" key="12">
    <source>
        <dbReference type="ARBA" id="ARBA00023033"/>
    </source>
</evidence>
<dbReference type="GO" id="GO:0020037">
    <property type="term" value="F:heme binding"/>
    <property type="evidence" value="ECO:0007669"/>
    <property type="project" value="InterPro"/>
</dbReference>
<comment type="subcellular location">
    <subcellularLocation>
        <location evidence="3">Endoplasmic reticulum membrane</location>
        <topology evidence="3">Peripheral membrane protein</topology>
    </subcellularLocation>
    <subcellularLocation>
        <location evidence="2">Microsome membrane</location>
        <topology evidence="2">Peripheral membrane protein</topology>
    </subcellularLocation>
</comment>
<keyword evidence="8" id="KW-0256">Endoplasmic reticulum</keyword>
<dbReference type="EMBL" id="FZQP02006852">
    <property type="protein sequence ID" value="VVD04285.1"/>
    <property type="molecule type" value="Genomic_DNA"/>
</dbReference>
<keyword evidence="10 16" id="KW-0560">Oxidoreductase</keyword>
<dbReference type="GO" id="GO:0005789">
    <property type="term" value="C:endoplasmic reticulum membrane"/>
    <property type="evidence" value="ECO:0007669"/>
    <property type="project" value="UniProtKB-SubCell"/>
</dbReference>
<evidence type="ECO:0000313" key="18">
    <source>
        <dbReference type="Proteomes" id="UP000324832"/>
    </source>
</evidence>
<accession>A0A5E4R1T2</accession>
<reference evidence="17 18" key="1">
    <citation type="submission" date="2017-07" db="EMBL/GenBank/DDBJ databases">
        <authorList>
            <person name="Talla V."/>
            <person name="Backstrom N."/>
        </authorList>
    </citation>
    <scope>NUCLEOTIDE SEQUENCE [LARGE SCALE GENOMIC DNA]</scope>
</reference>
<comment type="similarity">
    <text evidence="4 16">Belongs to the cytochrome P450 family.</text>
</comment>
<dbReference type="EC" id="1.14.14.1" evidence="5"/>
<keyword evidence="13" id="KW-0472">Membrane</keyword>
<dbReference type="PRINTS" id="PR00463">
    <property type="entry name" value="EP450I"/>
</dbReference>
<dbReference type="Proteomes" id="UP000324832">
    <property type="component" value="Unassembled WGS sequence"/>
</dbReference>
<dbReference type="CDD" id="cd11056">
    <property type="entry name" value="CYP6-like"/>
    <property type="match status" value="1"/>
</dbReference>
<dbReference type="InterPro" id="IPR001128">
    <property type="entry name" value="Cyt_P450"/>
</dbReference>
<dbReference type="PANTHER" id="PTHR24292:SF45">
    <property type="entry name" value="CYTOCHROME P450 6G1-RELATED"/>
    <property type="match status" value="1"/>
</dbReference>
<dbReference type="Gene3D" id="1.10.630.10">
    <property type="entry name" value="Cytochrome P450"/>
    <property type="match status" value="1"/>
</dbReference>
<dbReference type="FunFam" id="1.10.630.10:FF:000042">
    <property type="entry name" value="Cytochrome P450"/>
    <property type="match status" value="1"/>
</dbReference>
<evidence type="ECO:0000256" key="16">
    <source>
        <dbReference type="RuleBase" id="RU000461"/>
    </source>
</evidence>
<evidence type="ECO:0000256" key="9">
    <source>
        <dbReference type="ARBA" id="ARBA00022848"/>
    </source>
</evidence>
<evidence type="ECO:0000256" key="10">
    <source>
        <dbReference type="ARBA" id="ARBA00023002"/>
    </source>
</evidence>
<dbReference type="InterPro" id="IPR050476">
    <property type="entry name" value="Insect_CytP450_Detox"/>
</dbReference>
<evidence type="ECO:0000256" key="11">
    <source>
        <dbReference type="ARBA" id="ARBA00023004"/>
    </source>
</evidence>
<dbReference type="InterPro" id="IPR017972">
    <property type="entry name" value="Cyt_P450_CS"/>
</dbReference>
<evidence type="ECO:0000256" key="8">
    <source>
        <dbReference type="ARBA" id="ARBA00022824"/>
    </source>
</evidence>
<evidence type="ECO:0000256" key="5">
    <source>
        <dbReference type="ARBA" id="ARBA00012109"/>
    </source>
</evidence>
<evidence type="ECO:0000256" key="3">
    <source>
        <dbReference type="ARBA" id="ARBA00004406"/>
    </source>
</evidence>
<feature type="binding site" description="axial binding residue" evidence="15">
    <location>
        <position position="454"/>
    </location>
    <ligand>
        <name>heme</name>
        <dbReference type="ChEBI" id="CHEBI:30413"/>
    </ligand>
    <ligandPart>
        <name>Fe</name>
        <dbReference type="ChEBI" id="CHEBI:18248"/>
    </ligandPart>
</feature>
<keyword evidence="11 15" id="KW-0408">Iron</keyword>
<dbReference type="AlphaFoldDB" id="A0A5E4R1T2"/>
<evidence type="ECO:0000256" key="7">
    <source>
        <dbReference type="ARBA" id="ARBA00022723"/>
    </source>
</evidence>